<evidence type="ECO:0000313" key="4">
    <source>
        <dbReference type="EMBL" id="KAJ5078685.1"/>
    </source>
</evidence>
<feature type="compositionally biased region" description="Polar residues" evidence="2">
    <location>
        <begin position="266"/>
        <end position="288"/>
    </location>
</feature>
<feature type="coiled-coil region" evidence="1">
    <location>
        <begin position="18"/>
        <end position="66"/>
    </location>
</feature>
<feature type="domain" description="RGS" evidence="3">
    <location>
        <begin position="391"/>
        <end position="508"/>
    </location>
</feature>
<dbReference type="Pfam" id="PF04784">
    <property type="entry name" value="DUF547"/>
    <property type="match status" value="1"/>
</dbReference>
<dbReference type="PANTHER" id="PTHR46361:SF3">
    <property type="entry name" value="ELECTRON CARRIER_ PROTEIN DISULFIDE OXIDOREDUCTASE"/>
    <property type="match status" value="1"/>
</dbReference>
<dbReference type="InterPro" id="IPR016137">
    <property type="entry name" value="RGS"/>
</dbReference>
<dbReference type="PROSITE" id="PS50132">
    <property type="entry name" value="RGS"/>
    <property type="match status" value="1"/>
</dbReference>
<dbReference type="InterPro" id="IPR006869">
    <property type="entry name" value="DUF547"/>
</dbReference>
<dbReference type="OrthoDB" id="418495at2759"/>
<dbReference type="Pfam" id="PF00615">
    <property type="entry name" value="RGS"/>
    <property type="match status" value="1"/>
</dbReference>
<evidence type="ECO:0000256" key="1">
    <source>
        <dbReference type="SAM" id="Coils"/>
    </source>
</evidence>
<sequence length="814" mass="94860">MKTNKQYFYKLKGKFATLLQQKQNIIRVQSTNQDLKKKIEQVQNKLKETTNKTNFLRLELKKLEEKINQKTTISISNSISNSNLNSNLNPISISISHSNSVPNNISNFHSNLTSTLHSTVKKLESHVSFLQVISLSNKQINDQLSQEELNNVIQNLTSFLIKNNSHQQQLNSLKKSIGFFYKEREQKNKILIQFLHNEKNNLLKILNKLLFEKEQRDLISESNTYLSMQERKTALRLQIAEKNNENRALMSEYQYLKERSIHEYTSSTDNNITDGFDSNNPNDSNLTGNEDRVSEMSDSYDSEVIAIGFDDSNLLNNTIDRNLNSSPLSIHENEHLKEFTVFDNPNSDSSKLSKRQSVLAIRIPSFQEIQENGISQIKPKINEESSINFSTLQDVLQNSYAVEFFKEYLTQQYNQENLMFYLEVNEFKKIKEENIENLAKNIYEKFVKNESLFEINIDSQTRNEISNKVEQNDFSLNMFDEAQKIIFILMDQNSYDGFKNSDLYEDLLKKLKYLSKNGSSSIKNAKLIFHSSKNIVLNIGNKFEGKARDPNSLSELLIQILIDFCNYFFLVSNSKIEIDSLSNSIPFRRFVVLTSELQNVNLDEITSVSKRKAFFLNIYNCLYLHAIIVKGIPKDKSSKKKFQNENKYNIQGMEFSLNDILNGILRGNHDKKLKEKQYFKQNDKRIKYTINLDPFIHFGIRSFDDSGIPLRVFYKENSDKELKNMTKSYISEQIEIDEQKSQILIPHLFQEFSKDFGSNIEETFSVLSIFLTNTHPNFDSNFKKFHVKFKNPPKSSLIFDSKYTSFEEENLQVK</sequence>
<protein>
    <submittedName>
        <fullName evidence="4">Electron carrier/ protein disulfide oxidoreductase</fullName>
    </submittedName>
</protein>
<reference evidence="4" key="1">
    <citation type="submission" date="2022-10" db="EMBL/GenBank/DDBJ databases">
        <title>Novel sulphate-reducing endosymbionts in the free-living metamonad Anaeramoeba.</title>
        <authorList>
            <person name="Jerlstrom-Hultqvist J."/>
            <person name="Cepicka I."/>
            <person name="Gallot-Lavallee L."/>
            <person name="Salas-Leiva D."/>
            <person name="Curtis B.A."/>
            <person name="Zahonova K."/>
            <person name="Pipaliya S."/>
            <person name="Dacks J."/>
            <person name="Roger A.J."/>
        </authorList>
    </citation>
    <scope>NUCLEOTIDE SEQUENCE</scope>
    <source>
        <strain evidence="4">BMAN</strain>
    </source>
</reference>
<organism evidence="4 5">
    <name type="scientific">Anaeramoeba ignava</name>
    <name type="common">Anaerobic marine amoeba</name>
    <dbReference type="NCBI Taxonomy" id="1746090"/>
    <lineage>
        <taxon>Eukaryota</taxon>
        <taxon>Metamonada</taxon>
        <taxon>Anaeramoebidae</taxon>
        <taxon>Anaeramoeba</taxon>
    </lineage>
</organism>
<feature type="region of interest" description="Disordered" evidence="2">
    <location>
        <begin position="266"/>
        <end position="293"/>
    </location>
</feature>
<dbReference type="InterPro" id="IPR044926">
    <property type="entry name" value="RGS_subdomain_2"/>
</dbReference>
<dbReference type="EMBL" id="JAPDFW010000050">
    <property type="protein sequence ID" value="KAJ5078685.1"/>
    <property type="molecule type" value="Genomic_DNA"/>
</dbReference>
<dbReference type="PRINTS" id="PR01301">
    <property type="entry name" value="RGSPROTEIN"/>
</dbReference>
<comment type="caution">
    <text evidence="4">The sequence shown here is derived from an EMBL/GenBank/DDBJ whole genome shotgun (WGS) entry which is preliminary data.</text>
</comment>
<proteinExistence type="predicted"/>
<dbReference type="SUPFAM" id="SSF48097">
    <property type="entry name" value="Regulator of G-protein signaling, RGS"/>
    <property type="match status" value="1"/>
</dbReference>
<dbReference type="Gene3D" id="1.10.167.10">
    <property type="entry name" value="Regulator of G-protein Signalling 4, domain 2"/>
    <property type="match status" value="1"/>
</dbReference>
<dbReference type="SMART" id="SM00315">
    <property type="entry name" value="RGS"/>
    <property type="match status" value="1"/>
</dbReference>
<dbReference type="PANTHER" id="PTHR46361">
    <property type="entry name" value="ELECTRON CARRIER/ PROTEIN DISULFIDE OXIDOREDUCTASE"/>
    <property type="match status" value="1"/>
</dbReference>
<evidence type="ECO:0000313" key="5">
    <source>
        <dbReference type="Proteomes" id="UP001149090"/>
    </source>
</evidence>
<evidence type="ECO:0000259" key="3">
    <source>
        <dbReference type="PROSITE" id="PS50132"/>
    </source>
</evidence>
<gene>
    <name evidence="4" type="ORF">M0811_14796</name>
</gene>
<keyword evidence="5" id="KW-1185">Reference proteome</keyword>
<dbReference type="AlphaFoldDB" id="A0A9Q0LU25"/>
<evidence type="ECO:0000256" key="2">
    <source>
        <dbReference type="SAM" id="MobiDB-lite"/>
    </source>
</evidence>
<accession>A0A9Q0LU25</accession>
<feature type="coiled-coil region" evidence="1">
    <location>
        <begin position="225"/>
        <end position="259"/>
    </location>
</feature>
<keyword evidence="1" id="KW-0175">Coiled coil</keyword>
<dbReference type="Proteomes" id="UP001149090">
    <property type="component" value="Unassembled WGS sequence"/>
</dbReference>
<dbReference type="CDD" id="cd07440">
    <property type="entry name" value="RGS"/>
    <property type="match status" value="1"/>
</dbReference>
<dbReference type="InterPro" id="IPR036305">
    <property type="entry name" value="RGS_sf"/>
</dbReference>
<name>A0A9Q0LU25_ANAIG</name>